<proteinExistence type="predicted"/>
<dbReference type="EMBL" id="DVMV01000015">
    <property type="protein sequence ID" value="HIU45098.1"/>
    <property type="molecule type" value="Genomic_DNA"/>
</dbReference>
<comment type="caution">
    <text evidence="1">The sequence shown here is derived from an EMBL/GenBank/DDBJ whole genome shotgun (WGS) entry which is preliminary data.</text>
</comment>
<reference evidence="1" key="2">
    <citation type="journal article" date="2021" name="PeerJ">
        <title>Extensive microbial diversity within the chicken gut microbiome revealed by metagenomics and culture.</title>
        <authorList>
            <person name="Gilroy R."/>
            <person name="Ravi A."/>
            <person name="Getino M."/>
            <person name="Pursley I."/>
            <person name="Horton D.L."/>
            <person name="Alikhan N.F."/>
            <person name="Baker D."/>
            <person name="Gharbi K."/>
            <person name="Hall N."/>
            <person name="Watson M."/>
            <person name="Adriaenssens E.M."/>
            <person name="Foster-Nyarko E."/>
            <person name="Jarju S."/>
            <person name="Secka A."/>
            <person name="Antonio M."/>
            <person name="Oren A."/>
            <person name="Chaudhuri R.R."/>
            <person name="La Ragione R."/>
            <person name="Hildebrand F."/>
            <person name="Pallen M.J."/>
        </authorList>
    </citation>
    <scope>NUCLEOTIDE SEQUENCE</scope>
    <source>
        <strain evidence="1">ChiGjej1B1-22543</strain>
    </source>
</reference>
<gene>
    <name evidence="1" type="ORF">IAC52_02245</name>
</gene>
<evidence type="ECO:0000313" key="1">
    <source>
        <dbReference type="EMBL" id="HIU45098.1"/>
    </source>
</evidence>
<evidence type="ECO:0000313" key="2">
    <source>
        <dbReference type="Proteomes" id="UP000824070"/>
    </source>
</evidence>
<sequence length="189" mass="20845">MDKKNISIDEKSLYLDAKASGYLLSFIKPMEGKFSKEALALFAGYSFLTQDIDGSYLDLSLLSLSSIAAKRVFAYGESRHELPAWGEEKPEGDDELIHKAADVLIGALSYNLGIANSMSPEDCLGPSESMSGTLLEGVRDGFLEVGEDKEKAKQTFSSIYLDSKDKRDNLNRLLGAVEDMVLQVRYQNI</sequence>
<dbReference type="Proteomes" id="UP000824070">
    <property type="component" value="Unassembled WGS sequence"/>
</dbReference>
<protein>
    <submittedName>
        <fullName evidence="1">Uncharacterized protein</fullName>
    </submittedName>
</protein>
<dbReference type="AlphaFoldDB" id="A0A9D1S3D3"/>
<reference evidence="1" key="1">
    <citation type="submission" date="2020-10" db="EMBL/GenBank/DDBJ databases">
        <authorList>
            <person name="Gilroy R."/>
        </authorList>
    </citation>
    <scope>NUCLEOTIDE SEQUENCE</scope>
    <source>
        <strain evidence="1">ChiGjej1B1-22543</strain>
    </source>
</reference>
<accession>A0A9D1S3D3</accession>
<organism evidence="1 2">
    <name type="scientific">Candidatus Alloenteromonas pullicola</name>
    <dbReference type="NCBI Taxonomy" id="2840784"/>
    <lineage>
        <taxon>Bacteria</taxon>
        <taxon>Bacillati</taxon>
        <taxon>Bacillota</taxon>
        <taxon>Bacillota incertae sedis</taxon>
        <taxon>Candidatus Alloenteromonas</taxon>
    </lineage>
</organism>
<name>A0A9D1S3D3_9FIRM</name>